<keyword evidence="3" id="KW-1133">Transmembrane helix</keyword>
<keyword evidence="1 4" id="KW-0732">Signal</keyword>
<dbReference type="RefSeq" id="WP_204944781.1">
    <property type="nucleotide sequence ID" value="NZ_JAFBBP010000001.1"/>
</dbReference>
<organism evidence="6 7">
    <name type="scientific">Micromonospora luteifusca</name>
    <dbReference type="NCBI Taxonomy" id="709860"/>
    <lineage>
        <taxon>Bacteria</taxon>
        <taxon>Bacillati</taxon>
        <taxon>Actinomycetota</taxon>
        <taxon>Actinomycetes</taxon>
        <taxon>Micromonosporales</taxon>
        <taxon>Micromonosporaceae</taxon>
        <taxon>Micromonospora</taxon>
    </lineage>
</organism>
<keyword evidence="3" id="KW-0472">Membrane</keyword>
<sequence>MIVRVALTIAVLMIATLGAPASSSARATTVDGGLLSSSPSADAVLTAPPRRVELRFREAVRTDSASVTLIGPTGDRTPLRDIGGASAVLDVSMPADSSGDNAVEWKVTSVAGQTLTGRFVFTVIEGGLKGFMVAHALHLLGGAIMLTFVIYWIRMYRRPTS</sequence>
<keyword evidence="3" id="KW-0812">Transmembrane</keyword>
<dbReference type="InterPro" id="IPR014756">
    <property type="entry name" value="Ig_E-set"/>
</dbReference>
<evidence type="ECO:0000256" key="4">
    <source>
        <dbReference type="SAM" id="SignalP"/>
    </source>
</evidence>
<comment type="caution">
    <text evidence="6">The sequence shown here is derived from an EMBL/GenBank/DDBJ whole genome shotgun (WGS) entry which is preliminary data.</text>
</comment>
<dbReference type="EMBL" id="JAFBBP010000001">
    <property type="protein sequence ID" value="MBM7494167.1"/>
    <property type="molecule type" value="Genomic_DNA"/>
</dbReference>
<feature type="domain" description="CopC" evidence="5">
    <location>
        <begin position="34"/>
        <end position="123"/>
    </location>
</feature>
<dbReference type="InterPro" id="IPR007348">
    <property type="entry name" value="CopC_dom"/>
</dbReference>
<reference evidence="6 7" key="1">
    <citation type="submission" date="2021-01" db="EMBL/GenBank/DDBJ databases">
        <title>Sequencing the genomes of 1000 actinobacteria strains.</title>
        <authorList>
            <person name="Klenk H.-P."/>
        </authorList>
    </citation>
    <scope>NUCLEOTIDE SEQUENCE [LARGE SCALE GENOMIC DNA]</scope>
    <source>
        <strain evidence="6 7">DSM 100204</strain>
    </source>
</reference>
<evidence type="ECO:0000259" key="5">
    <source>
        <dbReference type="Pfam" id="PF04234"/>
    </source>
</evidence>
<evidence type="ECO:0000256" key="1">
    <source>
        <dbReference type="ARBA" id="ARBA00022729"/>
    </source>
</evidence>
<dbReference type="Gene3D" id="2.60.40.1220">
    <property type="match status" value="1"/>
</dbReference>
<keyword evidence="2" id="KW-0186">Copper</keyword>
<feature type="signal peptide" evidence="4">
    <location>
        <begin position="1"/>
        <end position="27"/>
    </location>
</feature>
<dbReference type="InterPro" id="IPR014755">
    <property type="entry name" value="Cu-Rt/internalin_Ig-like"/>
</dbReference>
<accession>A0ABS2M1V6</accession>
<evidence type="ECO:0000313" key="7">
    <source>
        <dbReference type="Proteomes" id="UP000764837"/>
    </source>
</evidence>
<gene>
    <name evidence="6" type="ORF">JOD64_005389</name>
</gene>
<evidence type="ECO:0000256" key="2">
    <source>
        <dbReference type="ARBA" id="ARBA00023008"/>
    </source>
</evidence>
<name>A0ABS2M1V6_9ACTN</name>
<protein>
    <submittedName>
        <fullName evidence="6">Methionine-rich copper-binding protein CopC</fullName>
    </submittedName>
</protein>
<evidence type="ECO:0000313" key="6">
    <source>
        <dbReference type="EMBL" id="MBM7494167.1"/>
    </source>
</evidence>
<evidence type="ECO:0000256" key="3">
    <source>
        <dbReference type="SAM" id="Phobius"/>
    </source>
</evidence>
<keyword evidence="7" id="KW-1185">Reference proteome</keyword>
<dbReference type="SUPFAM" id="SSF81296">
    <property type="entry name" value="E set domains"/>
    <property type="match status" value="1"/>
</dbReference>
<proteinExistence type="predicted"/>
<dbReference type="Proteomes" id="UP000764837">
    <property type="component" value="Unassembled WGS sequence"/>
</dbReference>
<feature type="chain" id="PRO_5045323168" evidence="4">
    <location>
        <begin position="28"/>
        <end position="161"/>
    </location>
</feature>
<feature type="transmembrane region" description="Helical" evidence="3">
    <location>
        <begin position="131"/>
        <end position="153"/>
    </location>
</feature>
<dbReference type="Pfam" id="PF04234">
    <property type="entry name" value="CopC"/>
    <property type="match status" value="1"/>
</dbReference>